<proteinExistence type="predicted"/>
<comment type="caution">
    <text evidence="2">The sequence shown here is derived from an EMBL/GenBank/DDBJ whole genome shotgun (WGS) entry which is preliminary data.</text>
</comment>
<feature type="region of interest" description="Disordered" evidence="1">
    <location>
        <begin position="108"/>
        <end position="138"/>
    </location>
</feature>
<dbReference type="InterPro" id="IPR022536">
    <property type="entry name" value="EspC"/>
</dbReference>
<dbReference type="Proteomes" id="UP001597417">
    <property type="component" value="Unassembled WGS sequence"/>
</dbReference>
<dbReference type="RefSeq" id="WP_378268735.1">
    <property type="nucleotide sequence ID" value="NZ_JBHUKR010000020.1"/>
</dbReference>
<dbReference type="Pfam" id="PF10824">
    <property type="entry name" value="T7SS_ESX_EspC"/>
    <property type="match status" value="1"/>
</dbReference>
<organism evidence="2 3">
    <name type="scientific">Amycolatopsis pigmentata</name>
    <dbReference type="NCBI Taxonomy" id="450801"/>
    <lineage>
        <taxon>Bacteria</taxon>
        <taxon>Bacillati</taxon>
        <taxon>Actinomycetota</taxon>
        <taxon>Actinomycetes</taxon>
        <taxon>Pseudonocardiales</taxon>
        <taxon>Pseudonocardiaceae</taxon>
        <taxon>Amycolatopsis</taxon>
    </lineage>
</organism>
<protein>
    <submittedName>
        <fullName evidence="2">Type VII secretion target</fullName>
    </submittedName>
</protein>
<dbReference type="EMBL" id="JBHUKR010000020">
    <property type="protein sequence ID" value="MFD2420594.1"/>
    <property type="molecule type" value="Genomic_DNA"/>
</dbReference>
<evidence type="ECO:0000256" key="1">
    <source>
        <dbReference type="SAM" id="MobiDB-lite"/>
    </source>
</evidence>
<gene>
    <name evidence="2" type="ORF">ACFSXZ_30130</name>
</gene>
<evidence type="ECO:0000313" key="3">
    <source>
        <dbReference type="Proteomes" id="UP001597417"/>
    </source>
</evidence>
<evidence type="ECO:0000313" key="2">
    <source>
        <dbReference type="EMBL" id="MFD2420594.1"/>
    </source>
</evidence>
<reference evidence="3" key="1">
    <citation type="journal article" date="2019" name="Int. J. Syst. Evol. Microbiol.">
        <title>The Global Catalogue of Microorganisms (GCM) 10K type strain sequencing project: providing services to taxonomists for standard genome sequencing and annotation.</title>
        <authorList>
            <consortium name="The Broad Institute Genomics Platform"/>
            <consortium name="The Broad Institute Genome Sequencing Center for Infectious Disease"/>
            <person name="Wu L."/>
            <person name="Ma J."/>
        </authorList>
    </citation>
    <scope>NUCLEOTIDE SEQUENCE [LARGE SCALE GENOMIC DNA]</scope>
    <source>
        <strain evidence="3">CGMCC 4.7645</strain>
    </source>
</reference>
<name>A0ABW5G011_9PSEU</name>
<dbReference type="Gene3D" id="1.10.287.1060">
    <property type="entry name" value="ESAT-6-like"/>
    <property type="match status" value="1"/>
</dbReference>
<keyword evidence="3" id="KW-1185">Reference proteome</keyword>
<sequence length="241" mass="26008">MTDHIQVDSAALHAAAGNTGRIGAGLHTAVRANAPRLIDSGAPTRWAASQALGQCSDAWEMELTRAAQALHDTSDKLALAAGRYTATEATIAETLSVFLDQERYCADNDQSDGSHGGNGSAQEHGGREACPPTSGRIRDMAGEFHFDPAPVDRAIGRLTTILQHVNADTDRVRRLQHVTRPGDSPATRTFHAKLTTSMRRLQEQHLALAKTIEAQIETLRQAKRRYAASDNAAITKLRDAQ</sequence>
<accession>A0ABW5G011</accession>